<dbReference type="Proteomes" id="UP000825078">
    <property type="component" value="Chromosome"/>
</dbReference>
<dbReference type="AlphaFoldDB" id="A0AAD1NPW6"/>
<reference evidence="1" key="1">
    <citation type="submission" date="2021-05" db="EMBL/GenBank/DDBJ databases">
        <title>Molecular characterization for Shewanella algae harboring chromosomal blaOXA-55-like strains isolated from clinical and environment sample.</title>
        <authorList>
            <person name="Ohama Y."/>
            <person name="Aoki K."/>
            <person name="Harada S."/>
            <person name="Moriya K."/>
            <person name="Ishii Y."/>
            <person name="Tateda K."/>
        </authorList>
    </citation>
    <scope>NUCLEOTIDE SEQUENCE</scope>
    <source>
        <strain evidence="1">TUM17379</strain>
    </source>
</reference>
<proteinExistence type="predicted"/>
<protein>
    <submittedName>
        <fullName evidence="1">Uncharacterized protein</fullName>
    </submittedName>
</protein>
<evidence type="ECO:0000313" key="1">
    <source>
        <dbReference type="EMBL" id="BCV45980.1"/>
    </source>
</evidence>
<dbReference type="EMBL" id="AP024613">
    <property type="protein sequence ID" value="BCV45980.1"/>
    <property type="molecule type" value="Genomic_DNA"/>
</dbReference>
<gene>
    <name evidence="1" type="ORF">TUM17379_29980</name>
</gene>
<name>A0AAD1NPW6_9GAMM</name>
<accession>A0AAD1NPW6</accession>
<sequence>MFQQSMSMLAPGRQVQELTAEQQGLGLATLQQNRAMMQIDKLTDIVAMAPCGVAFTVVSQ</sequence>
<organism evidence="1 2">
    <name type="scientific">Shewanella algae</name>
    <dbReference type="NCBI Taxonomy" id="38313"/>
    <lineage>
        <taxon>Bacteria</taxon>
        <taxon>Pseudomonadati</taxon>
        <taxon>Pseudomonadota</taxon>
        <taxon>Gammaproteobacteria</taxon>
        <taxon>Alteromonadales</taxon>
        <taxon>Shewanellaceae</taxon>
        <taxon>Shewanella</taxon>
    </lineage>
</organism>
<evidence type="ECO:0000313" key="2">
    <source>
        <dbReference type="Proteomes" id="UP000825078"/>
    </source>
</evidence>